<reference evidence="1" key="1">
    <citation type="submission" date="2019-08" db="EMBL/GenBank/DDBJ databases">
        <authorList>
            <person name="Kucharzyk K."/>
            <person name="Murdoch R.W."/>
            <person name="Higgins S."/>
            <person name="Loffler F."/>
        </authorList>
    </citation>
    <scope>NUCLEOTIDE SEQUENCE</scope>
</reference>
<proteinExistence type="predicted"/>
<dbReference type="NCBIfam" id="TIGR03696">
    <property type="entry name" value="Rhs_assc_core"/>
    <property type="match status" value="1"/>
</dbReference>
<dbReference type="Gene3D" id="2.180.10.10">
    <property type="entry name" value="RHS repeat-associated core"/>
    <property type="match status" value="1"/>
</dbReference>
<protein>
    <recommendedName>
        <fullName evidence="2">RHS repeat-associated core domain-containing protein</fullName>
    </recommendedName>
</protein>
<organism evidence="1">
    <name type="scientific">bioreactor metagenome</name>
    <dbReference type="NCBI Taxonomy" id="1076179"/>
    <lineage>
        <taxon>unclassified sequences</taxon>
        <taxon>metagenomes</taxon>
        <taxon>ecological metagenomes</taxon>
    </lineage>
</organism>
<sequence length="396" mass="43139">MNLSTRHTSANAMTSWNTAYNMTQSLSAQPVRMGVYSVPCGGTYARVMNQKQYELKDHLGNVRVTFSDRKEPQDCDNLGDGWVAVATSVNNYYSFGMLQPGRNWNAGNYRFGFNGKENDNEVKGTGNQQDYGMRIYDPRLGRFLSADPLIVQEQKYPELSPYQFASNRPIDGIDKDGLEYDSAGVSIPRNPNLALSTAEQAFVTANIPTVTSNAGAGPGSVAWNNAITEFQNMFGVSPNTTANRVRFFGEGGSFQSPSQFANIPNNVLRNGRVSGALYNVLVNNALTQMANAYNTPQPIDPILATNPLDPNFAQSMQNMQAARARNAARNYFYPPGAPGVISGSVPTVTNVRNGDWAQLGLNPNGGDIAYKPSVDSSIIYYLRAGTTTWKQGTLGN</sequence>
<dbReference type="EMBL" id="VSSQ01014264">
    <property type="protein sequence ID" value="MPM53282.1"/>
    <property type="molecule type" value="Genomic_DNA"/>
</dbReference>
<comment type="caution">
    <text evidence="1">The sequence shown here is derived from an EMBL/GenBank/DDBJ whole genome shotgun (WGS) entry which is preliminary data.</text>
</comment>
<evidence type="ECO:0000313" key="1">
    <source>
        <dbReference type="EMBL" id="MPM53282.1"/>
    </source>
</evidence>
<dbReference type="InterPro" id="IPR022385">
    <property type="entry name" value="Rhs_assc_core"/>
</dbReference>
<name>A0A645AJ76_9ZZZZ</name>
<dbReference type="AlphaFoldDB" id="A0A645AJ76"/>
<dbReference type="InterPro" id="IPR050708">
    <property type="entry name" value="T6SS_VgrG/RHS"/>
</dbReference>
<evidence type="ECO:0008006" key="2">
    <source>
        <dbReference type="Google" id="ProtNLM"/>
    </source>
</evidence>
<gene>
    <name evidence="1" type="ORF">SDC9_100049</name>
</gene>
<dbReference type="PANTHER" id="PTHR32305">
    <property type="match status" value="1"/>
</dbReference>
<dbReference type="PANTHER" id="PTHR32305:SF15">
    <property type="entry name" value="PROTEIN RHSA-RELATED"/>
    <property type="match status" value="1"/>
</dbReference>
<accession>A0A645AJ76</accession>